<dbReference type="EMBL" id="VSFF01000009">
    <property type="protein sequence ID" value="TYC12168.1"/>
    <property type="molecule type" value="Genomic_DNA"/>
</dbReference>
<organism evidence="4 5">
    <name type="scientific">Actinomadura syzygii</name>
    <dbReference type="NCBI Taxonomy" id="1427538"/>
    <lineage>
        <taxon>Bacteria</taxon>
        <taxon>Bacillati</taxon>
        <taxon>Actinomycetota</taxon>
        <taxon>Actinomycetes</taxon>
        <taxon>Streptosporangiales</taxon>
        <taxon>Thermomonosporaceae</taxon>
        <taxon>Actinomadura</taxon>
    </lineage>
</organism>
<evidence type="ECO:0000313" key="5">
    <source>
        <dbReference type="Proteomes" id="UP000322634"/>
    </source>
</evidence>
<dbReference type="PANTHER" id="PTHR44943">
    <property type="entry name" value="CELLULOSE SYNTHASE OPERON PROTEIN C"/>
    <property type="match status" value="1"/>
</dbReference>
<dbReference type="OrthoDB" id="3209459at2"/>
<dbReference type="PROSITE" id="PS50005">
    <property type="entry name" value="TPR"/>
    <property type="match status" value="2"/>
</dbReference>
<accession>A0A5D0U196</accession>
<feature type="repeat" description="TPR" evidence="3">
    <location>
        <begin position="155"/>
        <end position="188"/>
    </location>
</feature>
<keyword evidence="2 3" id="KW-0802">TPR repeat</keyword>
<protein>
    <submittedName>
        <fullName evidence="4">Tetratricopeptide repeat protein</fullName>
    </submittedName>
</protein>
<evidence type="ECO:0000256" key="3">
    <source>
        <dbReference type="PROSITE-ProRule" id="PRU00339"/>
    </source>
</evidence>
<dbReference type="InterPro" id="IPR019734">
    <property type="entry name" value="TPR_rpt"/>
</dbReference>
<dbReference type="InterPro" id="IPR051685">
    <property type="entry name" value="Ycf3/AcsC/BcsC/TPR_MFPF"/>
</dbReference>
<name>A0A5D0U196_9ACTN</name>
<dbReference type="PANTHER" id="PTHR44943:SF8">
    <property type="entry name" value="TPR REPEAT-CONTAINING PROTEIN MJ0263"/>
    <property type="match status" value="1"/>
</dbReference>
<keyword evidence="5" id="KW-1185">Reference proteome</keyword>
<gene>
    <name evidence="4" type="ORF">FXF65_23060</name>
</gene>
<dbReference type="AlphaFoldDB" id="A0A5D0U196"/>
<feature type="repeat" description="TPR" evidence="3">
    <location>
        <begin position="121"/>
        <end position="154"/>
    </location>
</feature>
<dbReference type="Pfam" id="PF13432">
    <property type="entry name" value="TPR_16"/>
    <property type="match status" value="2"/>
</dbReference>
<keyword evidence="1" id="KW-0677">Repeat</keyword>
<dbReference type="SMART" id="SM00028">
    <property type="entry name" value="TPR"/>
    <property type="match status" value="5"/>
</dbReference>
<dbReference type="RefSeq" id="WP_148352113.1">
    <property type="nucleotide sequence ID" value="NZ_JBHSBF010000012.1"/>
</dbReference>
<evidence type="ECO:0000256" key="1">
    <source>
        <dbReference type="ARBA" id="ARBA00022737"/>
    </source>
</evidence>
<proteinExistence type="predicted"/>
<evidence type="ECO:0000313" key="4">
    <source>
        <dbReference type="EMBL" id="TYC12168.1"/>
    </source>
</evidence>
<dbReference type="Proteomes" id="UP000322634">
    <property type="component" value="Unassembled WGS sequence"/>
</dbReference>
<dbReference type="SUPFAM" id="SSF48452">
    <property type="entry name" value="TPR-like"/>
    <property type="match status" value="2"/>
</dbReference>
<dbReference type="InterPro" id="IPR011990">
    <property type="entry name" value="TPR-like_helical_dom_sf"/>
</dbReference>
<reference evidence="4 5" key="1">
    <citation type="submission" date="2019-08" db="EMBL/GenBank/DDBJ databases">
        <title>Actinomadura sp. nov. CYP1-5 isolated from mountain soil.</title>
        <authorList>
            <person name="Songsumanus A."/>
            <person name="Kuncharoen N."/>
            <person name="Kudo T."/>
            <person name="Yuki M."/>
            <person name="Igarashi Y."/>
            <person name="Tanasupawat S."/>
        </authorList>
    </citation>
    <scope>NUCLEOTIDE SEQUENCE [LARGE SCALE GENOMIC DNA]</scope>
    <source>
        <strain evidence="4 5">GKU157</strain>
    </source>
</reference>
<sequence length="299" mass="32561">MLLKCSGWACMRLISVSKARGGNPVAVNDPEHFAIEFMICEDCGDNFCDLCHAPGTRFRAPRCASCGGRLAPGKRLEQLSGRPRPPAVEHLRRGVELVESERPEDALAELGEAIRLRPEYAAAHYWRGGALVQLDRGAEAVDAFENALRHNPSNVDALYEKAGAFARMERIEDAIDAYDRTIALQPGFPAAHLNRAVLVLDQDRDAEALAAADHVLALLTAGRTRGGSTYDAASAHSIKGAALVKLGRFAEALPFIDYAIDNGLDSWNDYYNKAYALDRLGRTEEADLARGISDSLREA</sequence>
<comment type="caution">
    <text evidence="4">The sequence shown here is derived from an EMBL/GenBank/DDBJ whole genome shotgun (WGS) entry which is preliminary data.</text>
</comment>
<evidence type="ECO:0000256" key="2">
    <source>
        <dbReference type="ARBA" id="ARBA00022803"/>
    </source>
</evidence>
<dbReference type="Gene3D" id="1.25.40.10">
    <property type="entry name" value="Tetratricopeptide repeat domain"/>
    <property type="match status" value="3"/>
</dbReference>